<dbReference type="RefSeq" id="WP_019440168.1">
    <property type="nucleotide sequence ID" value="NZ_ALOE01000006.1"/>
</dbReference>
<name>A0A5J6WK11_MORMI</name>
<dbReference type="OrthoDB" id="6103450at2"/>
<evidence type="ECO:0000313" key="2">
    <source>
        <dbReference type="EMBL" id="QFI37608.1"/>
    </source>
</evidence>
<dbReference type="EMBL" id="CP044399">
    <property type="protein sequence ID" value="QFI37608.1"/>
    <property type="molecule type" value="Genomic_DNA"/>
</dbReference>
<gene>
    <name evidence="2" type="ORF">FR932_07005</name>
</gene>
<reference evidence="2 3" key="1">
    <citation type="submission" date="2019-09" db="EMBL/GenBank/DDBJ databases">
        <title>Hybrid Assembly of the complete Genome of the Deep-Sea Bacterium Moritella marina from long Nanopore and Illumina reads.</title>
        <authorList>
            <person name="Magin S."/>
            <person name="Georgoulis A."/>
            <person name="Papadimitriou K."/>
            <person name="Iliakis G."/>
            <person name="Vorgias C.E."/>
        </authorList>
    </citation>
    <scope>NUCLEOTIDE SEQUENCE [LARGE SCALE GENOMIC DNA]</scope>
    <source>
        <strain evidence="2 3">MP-1</strain>
    </source>
</reference>
<sequence length="390" mass="43102">MGNENRTPDIVPDFKKMMADAGLPVNETVAKQQWDQVLSDQQITIENGSPFSPFWRTVKALITQPVVSLLDWISRILMPDLFIMTASRSALIGLHGPSRNVFVMDAIKAKGMLRLTRVNPDGVLSITAGALVESDSIGGAVYQLRTLSAAVFQEGESVIEVLIEATSPGQAYNLPVGSYYRLVNPIEGVTVRNEKDWLLIPGANEESTEAYRNRIRNVFGTAAKWHINTVYKSIISDFAIPVENIEIVTQAPRGPGTANAFIYLNVGQVSTGLLRAINQHIRDDGHHGHGDDFLVYAMPTQDKMITATYSLHANSADIKADIKTFIQAAFRLNDAYQPMRTRPNSLFSMSLLQAQLHNQFPALRSIDFDCGDIKTGLWLPKLTQLVVQHG</sequence>
<dbReference type="AlphaFoldDB" id="A0A5J6WK11"/>
<dbReference type="Proteomes" id="UP000327424">
    <property type="component" value="Chromosome"/>
</dbReference>
<dbReference type="KEGG" id="mmaa:FR932_07005"/>
<evidence type="ECO:0000313" key="3">
    <source>
        <dbReference type="Proteomes" id="UP000327424"/>
    </source>
</evidence>
<organism evidence="2 3">
    <name type="scientific">Moritella marina ATCC 15381</name>
    <dbReference type="NCBI Taxonomy" id="1202962"/>
    <lineage>
        <taxon>Bacteria</taxon>
        <taxon>Pseudomonadati</taxon>
        <taxon>Pseudomonadota</taxon>
        <taxon>Gammaproteobacteria</taxon>
        <taxon>Alteromonadales</taxon>
        <taxon>Moritellaceae</taxon>
        <taxon>Moritella</taxon>
    </lineage>
</organism>
<dbReference type="InterPro" id="IPR006949">
    <property type="entry name" value="Barrel_Baseplate_J-like"/>
</dbReference>
<accession>A0A5J6WK11</accession>
<proteinExistence type="predicted"/>
<protein>
    <recommendedName>
        <fullName evidence="1">Baseplate protein J-like barrel domain-containing protein</fullName>
    </recommendedName>
</protein>
<keyword evidence="3" id="KW-1185">Reference proteome</keyword>
<dbReference type="Pfam" id="PF04865">
    <property type="entry name" value="Baseplate_J"/>
    <property type="match status" value="1"/>
</dbReference>
<feature type="domain" description="Baseplate protein J-like barrel" evidence="1">
    <location>
        <begin position="121"/>
        <end position="195"/>
    </location>
</feature>
<evidence type="ECO:0000259" key="1">
    <source>
        <dbReference type="Pfam" id="PF04865"/>
    </source>
</evidence>